<gene>
    <name evidence="1" type="ORF">SCLCIDRAFT_951957</name>
</gene>
<protein>
    <submittedName>
        <fullName evidence="1">Uncharacterized protein</fullName>
    </submittedName>
</protein>
<dbReference type="InParanoid" id="A0A0C3EJH9"/>
<dbReference type="Proteomes" id="UP000053989">
    <property type="component" value="Unassembled WGS sequence"/>
</dbReference>
<dbReference type="HOGENOM" id="CLU_2251661_0_0_1"/>
<accession>A0A0C3EJH9</accession>
<dbReference type="OrthoDB" id="2426273at2759"/>
<sequence>MIHGLHRNCPYVAQIMSWATHRKSTRVEDRAYMLIIGSAGRKYADGVWRGNKSILPSSAGDHRTTKASLRREVSTAVFDVDKGGFFIGTQVDMTIYSGNRRSCL</sequence>
<dbReference type="AlphaFoldDB" id="A0A0C3EJH9"/>
<name>A0A0C3EJH9_9AGAM</name>
<dbReference type="EMBL" id="KN822009">
    <property type="protein sequence ID" value="KIM68404.1"/>
    <property type="molecule type" value="Genomic_DNA"/>
</dbReference>
<evidence type="ECO:0000313" key="2">
    <source>
        <dbReference type="Proteomes" id="UP000053989"/>
    </source>
</evidence>
<evidence type="ECO:0000313" key="1">
    <source>
        <dbReference type="EMBL" id="KIM68404.1"/>
    </source>
</evidence>
<reference evidence="2" key="2">
    <citation type="submission" date="2015-01" db="EMBL/GenBank/DDBJ databases">
        <title>Evolutionary Origins and Diversification of the Mycorrhizal Mutualists.</title>
        <authorList>
            <consortium name="DOE Joint Genome Institute"/>
            <consortium name="Mycorrhizal Genomics Consortium"/>
            <person name="Kohler A."/>
            <person name="Kuo A."/>
            <person name="Nagy L.G."/>
            <person name="Floudas D."/>
            <person name="Copeland A."/>
            <person name="Barry K.W."/>
            <person name="Cichocki N."/>
            <person name="Veneault-Fourrey C."/>
            <person name="LaButti K."/>
            <person name="Lindquist E.A."/>
            <person name="Lipzen A."/>
            <person name="Lundell T."/>
            <person name="Morin E."/>
            <person name="Murat C."/>
            <person name="Riley R."/>
            <person name="Ohm R."/>
            <person name="Sun H."/>
            <person name="Tunlid A."/>
            <person name="Henrissat B."/>
            <person name="Grigoriev I.V."/>
            <person name="Hibbett D.S."/>
            <person name="Martin F."/>
        </authorList>
    </citation>
    <scope>NUCLEOTIDE SEQUENCE [LARGE SCALE GENOMIC DNA]</scope>
    <source>
        <strain evidence="2">Foug A</strain>
    </source>
</reference>
<keyword evidence="2" id="KW-1185">Reference proteome</keyword>
<organism evidence="1 2">
    <name type="scientific">Scleroderma citrinum Foug A</name>
    <dbReference type="NCBI Taxonomy" id="1036808"/>
    <lineage>
        <taxon>Eukaryota</taxon>
        <taxon>Fungi</taxon>
        <taxon>Dikarya</taxon>
        <taxon>Basidiomycota</taxon>
        <taxon>Agaricomycotina</taxon>
        <taxon>Agaricomycetes</taxon>
        <taxon>Agaricomycetidae</taxon>
        <taxon>Boletales</taxon>
        <taxon>Sclerodermatineae</taxon>
        <taxon>Sclerodermataceae</taxon>
        <taxon>Scleroderma</taxon>
    </lineage>
</organism>
<reference evidence="1 2" key="1">
    <citation type="submission" date="2014-04" db="EMBL/GenBank/DDBJ databases">
        <authorList>
            <consortium name="DOE Joint Genome Institute"/>
            <person name="Kuo A."/>
            <person name="Kohler A."/>
            <person name="Nagy L.G."/>
            <person name="Floudas D."/>
            <person name="Copeland A."/>
            <person name="Barry K.W."/>
            <person name="Cichocki N."/>
            <person name="Veneault-Fourrey C."/>
            <person name="LaButti K."/>
            <person name="Lindquist E.A."/>
            <person name="Lipzen A."/>
            <person name="Lundell T."/>
            <person name="Morin E."/>
            <person name="Murat C."/>
            <person name="Sun H."/>
            <person name="Tunlid A."/>
            <person name="Henrissat B."/>
            <person name="Grigoriev I.V."/>
            <person name="Hibbett D.S."/>
            <person name="Martin F."/>
            <person name="Nordberg H.P."/>
            <person name="Cantor M.N."/>
            <person name="Hua S.X."/>
        </authorList>
    </citation>
    <scope>NUCLEOTIDE SEQUENCE [LARGE SCALE GENOMIC DNA]</scope>
    <source>
        <strain evidence="1 2">Foug A</strain>
    </source>
</reference>
<proteinExistence type="predicted"/>